<dbReference type="PANTHER" id="PTHR11092">
    <property type="entry name" value="SUGAR NUCLEOTIDE EPIMERASE RELATED"/>
    <property type="match status" value="1"/>
</dbReference>
<comment type="caution">
    <text evidence="4">The sequence shown here is derived from an EMBL/GenBank/DDBJ whole genome shotgun (WGS) entry which is preliminary data.</text>
</comment>
<dbReference type="InterPro" id="IPR013549">
    <property type="entry name" value="DUF1731"/>
</dbReference>
<comment type="similarity">
    <text evidence="1">Belongs to the NAD(P)-dependent epimerase/dehydratase family. SDR39U1 subfamily.</text>
</comment>
<proteinExistence type="inferred from homology"/>
<dbReference type="Gene3D" id="3.40.50.720">
    <property type="entry name" value="NAD(P)-binding Rossmann-like Domain"/>
    <property type="match status" value="1"/>
</dbReference>
<dbReference type="Proteomes" id="UP001596620">
    <property type="component" value="Unassembled WGS sequence"/>
</dbReference>
<protein>
    <submittedName>
        <fullName evidence="4">TIGR01777 family oxidoreductase</fullName>
    </submittedName>
</protein>
<name>A0ABW2UTX0_9BACI</name>
<dbReference type="InterPro" id="IPR010099">
    <property type="entry name" value="SDR39U1"/>
</dbReference>
<accession>A0ABW2UTX0</accession>
<sequence length="296" mass="32829">MNIMITGGTGLVGRHLTEALTAQNHHIYIMTRAPEDNTNTAAVTYIGYDHSVRQLPVIEAVVNLAGDSLFGYWTDRKKRGIRHSRIDVTQQVIRMMEQMDPKPNVFISGSAVGFYGTSEDFIFTEKTTESGADFLANVTAAWEQTAKQAEALGIRTVYARFGVILAESGALPLMKLPMKLFAGGRIGSGEQWLSWVHIDDVIGLLAFCLFHEEMSGPVNITAPHPKRNKDFTKVLAKVLHRPQWLPVPAPIVRFVIGEMSLLVAKGQYVLPHKARAAQYTFIYPYLQEALQATEGS</sequence>
<keyword evidence="5" id="KW-1185">Reference proteome</keyword>
<dbReference type="Pfam" id="PF08338">
    <property type="entry name" value="DUF1731"/>
    <property type="match status" value="1"/>
</dbReference>
<dbReference type="SUPFAM" id="SSF51735">
    <property type="entry name" value="NAD(P)-binding Rossmann-fold domains"/>
    <property type="match status" value="1"/>
</dbReference>
<evidence type="ECO:0000313" key="4">
    <source>
        <dbReference type="EMBL" id="MFC7746004.1"/>
    </source>
</evidence>
<gene>
    <name evidence="4" type="ORF">ACFQU8_01935</name>
</gene>
<feature type="domain" description="NAD-dependent epimerase/dehydratase" evidence="2">
    <location>
        <begin position="3"/>
        <end position="211"/>
    </location>
</feature>
<dbReference type="RefSeq" id="WP_382357479.1">
    <property type="nucleotide sequence ID" value="NZ_JBHTGR010000002.1"/>
</dbReference>
<dbReference type="InterPro" id="IPR001509">
    <property type="entry name" value="Epimerase_deHydtase"/>
</dbReference>
<evidence type="ECO:0000313" key="5">
    <source>
        <dbReference type="Proteomes" id="UP001596620"/>
    </source>
</evidence>
<dbReference type="PANTHER" id="PTHR11092:SF0">
    <property type="entry name" value="EPIMERASE FAMILY PROTEIN SDR39U1"/>
    <property type="match status" value="1"/>
</dbReference>
<feature type="domain" description="DUF1731" evidence="3">
    <location>
        <begin position="247"/>
        <end position="292"/>
    </location>
</feature>
<reference evidence="5" key="1">
    <citation type="journal article" date="2019" name="Int. J. Syst. Evol. Microbiol.">
        <title>The Global Catalogue of Microorganisms (GCM) 10K type strain sequencing project: providing services to taxonomists for standard genome sequencing and annotation.</title>
        <authorList>
            <consortium name="The Broad Institute Genomics Platform"/>
            <consortium name="The Broad Institute Genome Sequencing Center for Infectious Disease"/>
            <person name="Wu L."/>
            <person name="Ma J."/>
        </authorList>
    </citation>
    <scope>NUCLEOTIDE SEQUENCE [LARGE SCALE GENOMIC DNA]</scope>
    <source>
        <strain evidence="5">JCM 30234</strain>
    </source>
</reference>
<evidence type="ECO:0000259" key="2">
    <source>
        <dbReference type="Pfam" id="PF01370"/>
    </source>
</evidence>
<dbReference type="Pfam" id="PF01370">
    <property type="entry name" value="Epimerase"/>
    <property type="match status" value="1"/>
</dbReference>
<evidence type="ECO:0000259" key="3">
    <source>
        <dbReference type="Pfam" id="PF08338"/>
    </source>
</evidence>
<evidence type="ECO:0000256" key="1">
    <source>
        <dbReference type="ARBA" id="ARBA00009353"/>
    </source>
</evidence>
<dbReference type="NCBIfam" id="TIGR01777">
    <property type="entry name" value="yfcH"/>
    <property type="match status" value="1"/>
</dbReference>
<dbReference type="InterPro" id="IPR036291">
    <property type="entry name" value="NAD(P)-bd_dom_sf"/>
</dbReference>
<organism evidence="4 5">
    <name type="scientific">Lentibacillus kimchii</name>
    <dbReference type="NCBI Taxonomy" id="1542911"/>
    <lineage>
        <taxon>Bacteria</taxon>
        <taxon>Bacillati</taxon>
        <taxon>Bacillota</taxon>
        <taxon>Bacilli</taxon>
        <taxon>Bacillales</taxon>
        <taxon>Bacillaceae</taxon>
        <taxon>Lentibacillus</taxon>
    </lineage>
</organism>
<dbReference type="EMBL" id="JBHTGR010000002">
    <property type="protein sequence ID" value="MFC7746004.1"/>
    <property type="molecule type" value="Genomic_DNA"/>
</dbReference>